<reference evidence="2 3" key="1">
    <citation type="journal article" date="2024" name="Nat. Commun.">
        <title>Phylogenomics reveals the evolutionary origins of lichenization in chlorophyte algae.</title>
        <authorList>
            <person name="Puginier C."/>
            <person name="Libourel C."/>
            <person name="Otte J."/>
            <person name="Skaloud P."/>
            <person name="Haon M."/>
            <person name="Grisel S."/>
            <person name="Petersen M."/>
            <person name="Berrin J.G."/>
            <person name="Delaux P.M."/>
            <person name="Dal Grande F."/>
            <person name="Keller J."/>
        </authorList>
    </citation>
    <scope>NUCLEOTIDE SEQUENCE [LARGE SCALE GENOMIC DNA]</scope>
    <source>
        <strain evidence="2 3">SAG 2036</strain>
    </source>
</reference>
<feature type="transmembrane region" description="Helical" evidence="1">
    <location>
        <begin position="163"/>
        <end position="183"/>
    </location>
</feature>
<feature type="transmembrane region" description="Helical" evidence="1">
    <location>
        <begin position="237"/>
        <end position="256"/>
    </location>
</feature>
<dbReference type="EMBL" id="JALJOQ010000055">
    <property type="protein sequence ID" value="KAK9803843.1"/>
    <property type="molecule type" value="Genomic_DNA"/>
</dbReference>
<dbReference type="GO" id="GO:0047793">
    <property type="term" value="F:cycloeucalenol cycloisomerase activity"/>
    <property type="evidence" value="ECO:0007669"/>
    <property type="project" value="InterPro"/>
</dbReference>
<keyword evidence="3" id="KW-1185">Reference proteome</keyword>
<keyword evidence="1" id="KW-1133">Transmembrane helix</keyword>
<organism evidence="2 3">
    <name type="scientific">Symbiochloris irregularis</name>
    <dbReference type="NCBI Taxonomy" id="706552"/>
    <lineage>
        <taxon>Eukaryota</taxon>
        <taxon>Viridiplantae</taxon>
        <taxon>Chlorophyta</taxon>
        <taxon>core chlorophytes</taxon>
        <taxon>Trebouxiophyceae</taxon>
        <taxon>Trebouxiales</taxon>
        <taxon>Trebouxiaceae</taxon>
        <taxon>Symbiochloris</taxon>
    </lineage>
</organism>
<evidence type="ECO:0000313" key="3">
    <source>
        <dbReference type="Proteomes" id="UP001465755"/>
    </source>
</evidence>
<feature type="transmembrane region" description="Helical" evidence="1">
    <location>
        <begin position="131"/>
        <end position="151"/>
    </location>
</feature>
<dbReference type="PANTHER" id="PTHR35136">
    <property type="entry name" value="CYCLOEUCALENOL CYCLOISOMERASE"/>
    <property type="match status" value="1"/>
</dbReference>
<keyword evidence="1" id="KW-0472">Membrane</keyword>
<accession>A0AAW1P5M1</accession>
<keyword evidence="1" id="KW-0812">Transmembrane</keyword>
<evidence type="ECO:0008006" key="4">
    <source>
        <dbReference type="Google" id="ProtNLM"/>
    </source>
</evidence>
<comment type="caution">
    <text evidence="2">The sequence shown here is derived from an EMBL/GenBank/DDBJ whole genome shotgun (WGS) entry which is preliminary data.</text>
</comment>
<feature type="transmembrane region" description="Helical" evidence="1">
    <location>
        <begin position="53"/>
        <end position="73"/>
    </location>
</feature>
<gene>
    <name evidence="2" type="ORF">WJX73_007201</name>
</gene>
<proteinExistence type="predicted"/>
<feature type="transmembrane region" description="Helical" evidence="1">
    <location>
        <begin position="21"/>
        <end position="47"/>
    </location>
</feature>
<evidence type="ECO:0000256" key="1">
    <source>
        <dbReference type="SAM" id="Phobius"/>
    </source>
</evidence>
<protein>
    <recommendedName>
        <fullName evidence="4">Cycloeucalenol cycloisomerase</fullName>
    </recommendedName>
</protein>
<dbReference type="Proteomes" id="UP001465755">
    <property type="component" value="Unassembled WGS sequence"/>
</dbReference>
<dbReference type="InterPro" id="IPR020532">
    <property type="entry name" value="Cycloeucalenol_cycloisomerase"/>
</dbReference>
<evidence type="ECO:0000313" key="2">
    <source>
        <dbReference type="EMBL" id="KAK9803843.1"/>
    </source>
</evidence>
<feature type="transmembrane region" description="Helical" evidence="1">
    <location>
        <begin position="203"/>
        <end position="225"/>
    </location>
</feature>
<name>A0AAW1P5M1_9CHLO</name>
<dbReference type="PANTHER" id="PTHR35136:SF1">
    <property type="entry name" value="CYCLOEUCALENOL CYCLOISOMERASE"/>
    <property type="match status" value="1"/>
</dbReference>
<feature type="transmembrane region" description="Helical" evidence="1">
    <location>
        <begin position="93"/>
        <end position="111"/>
    </location>
</feature>
<dbReference type="AlphaFoldDB" id="A0AAW1P5M1"/>
<sequence length="279" mass="32124">MEVHGAFQELQVMSSYPRKKAWEIFVLIYSPFWIVWALCILVPFQLYEHCNEWGYLLIGLATAVPCLVLPALLEPHADRRKPLNNRYWIKANLWIAIFSFVGNYLWTHYFYRLLGASYTFPSWRLNDVPIPLYLMTHAYFCFYHAVANVAIRTVRSAAQRIHPWAPALAEGITVFALGYIMALGETVTIAHFPYYTFQDRSKMLTVGSLFYAIYFFVSFPIFFRMDEEKKTTAPRSGLLHCAGQSLAATMVVTLLLDFWRIGLGPIYTGGSSTKSLPWL</sequence>